<evidence type="ECO:0000259" key="3">
    <source>
        <dbReference type="PROSITE" id="PS50921"/>
    </source>
</evidence>
<dbReference type="Pfam" id="PF03861">
    <property type="entry name" value="ANTAR"/>
    <property type="match status" value="1"/>
</dbReference>
<dbReference type="Gene3D" id="3.30.450.20">
    <property type="entry name" value="PAS domain"/>
    <property type="match status" value="1"/>
</dbReference>
<keyword evidence="5" id="KW-1185">Reference proteome</keyword>
<dbReference type="InterPro" id="IPR036388">
    <property type="entry name" value="WH-like_DNA-bd_sf"/>
</dbReference>
<feature type="domain" description="ANTAR" evidence="3">
    <location>
        <begin position="12"/>
        <end position="73"/>
    </location>
</feature>
<evidence type="ECO:0000256" key="1">
    <source>
        <dbReference type="ARBA" id="ARBA00022801"/>
    </source>
</evidence>
<dbReference type="Pfam" id="PF07228">
    <property type="entry name" value="SpoIIE"/>
    <property type="match status" value="1"/>
</dbReference>
<keyword evidence="1" id="KW-0378">Hydrolase</keyword>
<dbReference type="EMBL" id="JAGEOK010000016">
    <property type="protein sequence ID" value="MBO2440769.1"/>
    <property type="molecule type" value="Genomic_DNA"/>
</dbReference>
<dbReference type="InterPro" id="IPR001932">
    <property type="entry name" value="PPM-type_phosphatase-like_dom"/>
</dbReference>
<organism evidence="4 5">
    <name type="scientific">Actinomadura nitritigenes</name>
    <dbReference type="NCBI Taxonomy" id="134602"/>
    <lineage>
        <taxon>Bacteria</taxon>
        <taxon>Bacillati</taxon>
        <taxon>Actinomycetota</taxon>
        <taxon>Actinomycetes</taxon>
        <taxon>Streptosporangiales</taxon>
        <taxon>Thermomonosporaceae</taxon>
        <taxon>Actinomadura</taxon>
    </lineage>
</organism>
<evidence type="ECO:0000313" key="4">
    <source>
        <dbReference type="EMBL" id="MBO2440769.1"/>
    </source>
</evidence>
<dbReference type="PANTHER" id="PTHR43156:SF2">
    <property type="entry name" value="STAGE II SPORULATION PROTEIN E"/>
    <property type="match status" value="1"/>
</dbReference>
<comment type="caution">
    <text evidence="4">The sequence shown here is derived from an EMBL/GenBank/DDBJ whole genome shotgun (WGS) entry which is preliminary data.</text>
</comment>
<dbReference type="Pfam" id="PF08447">
    <property type="entry name" value="PAS_3"/>
    <property type="match status" value="1"/>
</dbReference>
<dbReference type="SUPFAM" id="SSF81606">
    <property type="entry name" value="PP2C-like"/>
    <property type="match status" value="1"/>
</dbReference>
<evidence type="ECO:0000313" key="5">
    <source>
        <dbReference type="Proteomes" id="UP000666915"/>
    </source>
</evidence>
<feature type="region of interest" description="Disordered" evidence="2">
    <location>
        <begin position="87"/>
        <end position="122"/>
    </location>
</feature>
<protein>
    <submittedName>
        <fullName evidence="4">SpoIIE family protein phosphatase</fullName>
    </submittedName>
</protein>
<dbReference type="Proteomes" id="UP000666915">
    <property type="component" value="Unassembled WGS sequence"/>
</dbReference>
<feature type="compositionally biased region" description="Low complexity" evidence="2">
    <location>
        <begin position="101"/>
        <end position="112"/>
    </location>
</feature>
<dbReference type="PROSITE" id="PS50921">
    <property type="entry name" value="ANTAR"/>
    <property type="match status" value="1"/>
</dbReference>
<dbReference type="RefSeq" id="WP_208269156.1">
    <property type="nucleotide sequence ID" value="NZ_BAAAGM010000003.1"/>
</dbReference>
<dbReference type="Gene3D" id="1.10.10.10">
    <property type="entry name" value="Winged helix-like DNA-binding domain superfamily/Winged helix DNA-binding domain"/>
    <property type="match status" value="1"/>
</dbReference>
<dbReference type="InterPro" id="IPR005561">
    <property type="entry name" value="ANTAR"/>
</dbReference>
<evidence type="ECO:0000256" key="2">
    <source>
        <dbReference type="SAM" id="MobiDB-lite"/>
    </source>
</evidence>
<dbReference type="SMART" id="SM00331">
    <property type="entry name" value="PP2C_SIG"/>
    <property type="match status" value="1"/>
</dbReference>
<dbReference type="SMART" id="SM01012">
    <property type="entry name" value="ANTAR"/>
    <property type="match status" value="1"/>
</dbReference>
<dbReference type="InterPro" id="IPR052016">
    <property type="entry name" value="Bact_Sigma-Reg"/>
</dbReference>
<dbReference type="SUPFAM" id="SSF55785">
    <property type="entry name" value="PYP-like sensor domain (PAS domain)"/>
    <property type="match status" value="1"/>
</dbReference>
<dbReference type="InterPro" id="IPR013655">
    <property type="entry name" value="PAS_fold_3"/>
</dbReference>
<dbReference type="InterPro" id="IPR036457">
    <property type="entry name" value="PPM-type-like_dom_sf"/>
</dbReference>
<dbReference type="InterPro" id="IPR035965">
    <property type="entry name" value="PAS-like_dom_sf"/>
</dbReference>
<accession>A0ABS3R597</accession>
<reference evidence="4 5" key="1">
    <citation type="submission" date="2021-03" db="EMBL/GenBank/DDBJ databases">
        <authorList>
            <person name="Kanchanasin P."/>
            <person name="Saeng-In P."/>
            <person name="Phongsopitanun W."/>
            <person name="Yuki M."/>
            <person name="Kudo T."/>
            <person name="Ohkuma M."/>
            <person name="Tanasupawat S."/>
        </authorList>
    </citation>
    <scope>NUCLEOTIDE SEQUENCE [LARGE SCALE GENOMIC DNA]</scope>
    <source>
        <strain evidence="4 5">L46</strain>
    </source>
</reference>
<sequence length="505" mass="53451">MRRTRDTAGREDTSAPRVTAAVERAIVPQAAVEQAKGVLAERFGCDVETAYDRLLELAAGAGVEPETAAALLLGLAPDAPARARLRAAPASGRTPDHGDVPLPRAAPRGDPAGPEDDADPAGGLALVERLGGLGWGRWDLATGEARWSAGLYELFGRDPAAGPVALDRLAEHVVTADLRHAEHFARALLRRREPADVEFRVRAGGAVRHLRATAEPVLDARGEPVALRAVFQDASHGRCDDLPAVTRLQLMRQRRRAAEERRTAVELQRALLPLPRGPRDLPGLRAAVRYLPACAATRVGGDWYEATPLSGGEVFLAIGDVAGHGPPAAAGMARARNALSGLACTGAPPDRLLAALNRMLLNRTPLDDPARGRDRPLTASAVAARYEPGSRVLTWARAGHPPPLLVRDGAAALLEAPEGVLLGAHEAPDLEPVITRLHRGDLLLFYTDGLVERRDRDLADGFRMLLAAAAERPGAGPDAVIDHVLRSLGAANPDDDTCVLAVQVA</sequence>
<dbReference type="PANTHER" id="PTHR43156">
    <property type="entry name" value="STAGE II SPORULATION PROTEIN E-RELATED"/>
    <property type="match status" value="1"/>
</dbReference>
<dbReference type="Gene3D" id="3.60.40.10">
    <property type="entry name" value="PPM-type phosphatase domain"/>
    <property type="match status" value="1"/>
</dbReference>
<gene>
    <name evidence="4" type="ORF">J4557_24895</name>
</gene>
<proteinExistence type="predicted"/>
<name>A0ABS3R597_9ACTN</name>